<accession>A0A0G1XAU4</accession>
<evidence type="ECO:0000313" key="2">
    <source>
        <dbReference type="Proteomes" id="UP000034956"/>
    </source>
</evidence>
<gene>
    <name evidence="1" type="ORF">UY23_C0001G0066</name>
</gene>
<reference evidence="1 2" key="1">
    <citation type="journal article" date="2015" name="Nature">
        <title>rRNA introns, odd ribosomes, and small enigmatic genomes across a large radiation of phyla.</title>
        <authorList>
            <person name="Brown C.T."/>
            <person name="Hug L.A."/>
            <person name="Thomas B.C."/>
            <person name="Sharon I."/>
            <person name="Castelle C.J."/>
            <person name="Singh A."/>
            <person name="Wilkins M.J."/>
            <person name="Williams K.H."/>
            <person name="Banfield J.F."/>
        </authorList>
    </citation>
    <scope>NUCLEOTIDE SEQUENCE [LARGE SCALE GENOMIC DNA]</scope>
</reference>
<evidence type="ECO:0000313" key="1">
    <source>
        <dbReference type="EMBL" id="KKU91460.1"/>
    </source>
</evidence>
<proteinExistence type="predicted"/>
<sequence length="59" mass="6857">MAFNDQGGAGFQKKMYQGNWQCSKCGAAITELPFEPDPSRMDKLLCRQCHMERVRSFRR</sequence>
<dbReference type="Proteomes" id="UP000034956">
    <property type="component" value="Unassembled WGS sequence"/>
</dbReference>
<organism evidence="1 2">
    <name type="scientific">Candidatus Jorgensenbacteria bacterium GW2011_GWA1_48_11</name>
    <dbReference type="NCBI Taxonomy" id="1618660"/>
    <lineage>
        <taxon>Bacteria</taxon>
        <taxon>Candidatus Joergenseniibacteriota</taxon>
    </lineage>
</organism>
<protein>
    <submittedName>
        <fullName evidence="1">Uncharacterized protein</fullName>
    </submittedName>
</protein>
<name>A0A0G1XAU4_9BACT</name>
<comment type="caution">
    <text evidence="1">The sequence shown here is derived from an EMBL/GenBank/DDBJ whole genome shotgun (WGS) entry which is preliminary data.</text>
</comment>
<dbReference type="EMBL" id="LCPF01000001">
    <property type="protein sequence ID" value="KKU91460.1"/>
    <property type="molecule type" value="Genomic_DNA"/>
</dbReference>
<dbReference type="AlphaFoldDB" id="A0A0G1XAU4"/>